<dbReference type="GO" id="GO:0006508">
    <property type="term" value="P:proteolysis"/>
    <property type="evidence" value="ECO:0007669"/>
    <property type="project" value="UniProtKB-KW"/>
</dbReference>
<feature type="domain" description="ERAP1-like C-terminal" evidence="20">
    <location>
        <begin position="596"/>
        <end position="905"/>
    </location>
</feature>
<keyword evidence="8" id="KW-0378">Hydrolase</keyword>
<feature type="domain" description="ERAP1-like C-terminal" evidence="20">
    <location>
        <begin position="1534"/>
        <end position="1832"/>
    </location>
</feature>
<accession>A0A2H1WZJ8</accession>
<comment type="subcellular location">
    <subcellularLocation>
        <location evidence="1">Cell membrane</location>
        <topology evidence="1">Lipid-anchor</topology>
        <topology evidence="1">GPI-anchor</topology>
    </subcellularLocation>
</comment>
<sequence length="1928" mass="220190">MSKLLFVALSFGLLAVAVGDHPLSSYREFEEIQYEEVPATRNDERAYRLPTNVEPLDYDIYLDLFFGERADRPFTYDGSVDIVIQAKVENVRQIVLHANVDTIRDVKLKNLAGEDVNLNSQNPHETETLYHFLKVNVENPLTPNVNYTLHIKYSSTMNEGPMKRGIWRGWYTDENNVERIYATTHFQPYNARQAFPCWDEPLFKAVFKVHISRPSGYTGIFSNTRNTGYEILPNDRVRTDFAATPVMSSYLVTFLVSETFTVIAEDTSFNPPIRIIGRSNTVGLADHVLELAVKMTEYFSNYFGIPYEKLHPNLLNDHVSSPDWASAGTENWGMVSYRELYMIIDKNETIMSNEHYAATLVSHELAHKWFGNLITCYWWSNTWINEGYASYFGYMATHAMFPEYEFPDHFNSRYLQTSLAFDSSISTVPLNHEVNTPLQVTGHFGTISYSKAASFLRMTANIMTLETFQKSCKLFLLANFYKPTNQFDLLEAMNEAIVEDNSLANYPGFDFGEYYSIWVNEPGYPILTVDINYETGQMELKQERFFLNPDQKTTDQVYPIPITYTTSTNPDFSNLRPSQMMTTASTTIEKPAGEEWVIFNIQQQGHYRVNYNHRNWELISDALLNQPDSIHYLNRAQIVDDVFALMRSERMTIEFALHILKFLAKETNHHVWDPAISGFNWLRARIRHLPEKQAEFDAHVLSLMEHAITTLGFEPKEGETPTVTMARQSILHFACLLGHEKCIQESWDRFYDWRVNGKSVNSRVRRNVYVTGMREGDGEDFNFLLAKFRASNYANDQLEMLRGMGATKDPELLTRYLQLTLSKEVRSHDKLNSFNYALLGNQENYKTVMQFVKDNINEIRTAYVEDSPARPVHSALSNLAGYMDESALEDYEAWLDTQPDLPQLATAKGSITSARNNISWGTANVDKILAAIRSSATKTVTSLFITMRFTGVIVLALVALAWADGPLPLDTERVNTLNPASDSYRLPEDLDPISYDIEVTPYFTAETTPPGKTQFTFDGTVTIVFKVLKPNLNSFVIHENVREILGVRIFKDENNEMVNVLSHDRDRVHQFLKINLATGTTLEVGAKYRLLVIYVGNINETPLSRGVFRGNYKDEKGVTRWYLATHLQPTHSRQAFPSFDEPGFKSTFKITINRPTSFTESFSNMKLLHSIPNGERTKEIFEETPRMSAYLVTFHVSDGFKVIADNNDAERSYRILARPNAEGQGEYALEIGTPITTWLSDYLKIDYYSMATGIKNDQIASPYWASGATENWGLVTYRELRLLYEEGETNAADKLSIGTITAHELAHKWFGNLITCRWWDNVWINEGFASYFEYFAMDGAYPDLELADQFNIMYLQSALSMDSSTNTRALQHTVNSPSEVTSHFTDISYSKGASFLLMLKHLVSKETFRQALYYFLEDRKYEHAFPSHLFDAFEKAVAEKSPEGNALDIKSFMSYWVFEQGYPVLDVKVNSQAGTIELEQDRFFISPSATPTQQVWPLPITYTTQSSPNWNNLDPVKVMTTKTDTLQNVPTDGWVIFNVQQKNIYRVNYDTENWLKLAIQLQTDHNAIHHLNRAQIVDDVFALMRSERLSLQVGFQVLQFLKKDTSFYVWYPAISGFNWIRNRLLHTEQLPIFDKLLFSYLTNVIEDVGFDVDPNEHITRTLNRFYILNFACNIGHEECINNSVNKFRSYSSGDVLSVNPNVRRHTFCEGLRAGGYEEWSFLFKRRQESNNQADEVAMLRALGCTTNNEARNEYLKNILTEDVKAQDRVNAFTFFYMGDASNAKFAIPFIKENIKEIEKAVVLPAWFSNIFSNIAGYLDEQGLEEYSTMLKSLEAEYPSAFTAGNNAINSAKANIAWGNEKVAQITDIANGQLSTTTTTTTTTTSTEAPPPSSSEEPTTTPEPAPGSASVAFPATIMLLWTALAIMLQ</sequence>
<evidence type="ECO:0000256" key="14">
    <source>
        <dbReference type="PIRSR" id="PIRSR634016-1"/>
    </source>
</evidence>
<feature type="region of interest" description="Disordered" evidence="17">
    <location>
        <begin position="1873"/>
        <end position="1908"/>
    </location>
</feature>
<evidence type="ECO:0000259" key="20">
    <source>
        <dbReference type="Pfam" id="PF11838"/>
    </source>
</evidence>
<gene>
    <name evidence="22" type="ORF">SFRICE_009672</name>
</gene>
<feature type="domain" description="Peptidase M1 membrane alanine aminopeptidase" evidence="19">
    <location>
        <begin position="1227"/>
        <end position="1456"/>
    </location>
</feature>
<dbReference type="GO" id="GO:0070006">
    <property type="term" value="F:metalloaminopeptidase activity"/>
    <property type="evidence" value="ECO:0007669"/>
    <property type="project" value="TreeGrafter"/>
</dbReference>
<dbReference type="Pfam" id="PF01433">
    <property type="entry name" value="Peptidase_M1"/>
    <property type="match status" value="2"/>
</dbReference>
<evidence type="ECO:0000256" key="6">
    <source>
        <dbReference type="ARBA" id="ARBA00022723"/>
    </source>
</evidence>
<keyword evidence="10" id="KW-0482">Metalloprotease</keyword>
<dbReference type="InterPro" id="IPR014782">
    <property type="entry name" value="Peptidase_M1_dom"/>
</dbReference>
<feature type="binding site" evidence="15">
    <location>
        <position position="1326"/>
    </location>
    <ligand>
        <name>Zn(2+)</name>
        <dbReference type="ChEBI" id="CHEBI:29105"/>
        <note>catalytic</note>
    </ligand>
</feature>
<evidence type="ECO:0000256" key="16">
    <source>
        <dbReference type="PIRSR" id="PIRSR634016-4"/>
    </source>
</evidence>
<evidence type="ECO:0000256" key="7">
    <source>
        <dbReference type="ARBA" id="ARBA00022729"/>
    </source>
</evidence>
<dbReference type="GO" id="GO:0005886">
    <property type="term" value="C:plasma membrane"/>
    <property type="evidence" value="ECO:0007669"/>
    <property type="project" value="UniProtKB-SubCell"/>
</dbReference>
<dbReference type="CDD" id="cd09601">
    <property type="entry name" value="M1_APN-Q_like"/>
    <property type="match status" value="2"/>
</dbReference>
<feature type="domain" description="Aminopeptidase N-like N-terminal" evidence="21">
    <location>
        <begin position="992"/>
        <end position="1191"/>
    </location>
</feature>
<dbReference type="SUPFAM" id="SSF63737">
    <property type="entry name" value="Leukotriene A4 hydrolase N-terminal domain"/>
    <property type="match status" value="2"/>
</dbReference>
<feature type="signal peptide" evidence="18">
    <location>
        <begin position="1"/>
        <end position="19"/>
    </location>
</feature>
<evidence type="ECO:0000256" key="4">
    <source>
        <dbReference type="ARBA" id="ARBA00022622"/>
    </source>
</evidence>
<evidence type="ECO:0000256" key="10">
    <source>
        <dbReference type="ARBA" id="ARBA00023049"/>
    </source>
</evidence>
<evidence type="ECO:0000256" key="11">
    <source>
        <dbReference type="ARBA" id="ARBA00023136"/>
    </source>
</evidence>
<evidence type="ECO:0000256" key="18">
    <source>
        <dbReference type="SAM" id="SignalP"/>
    </source>
</evidence>
<dbReference type="Gene3D" id="1.25.50.20">
    <property type="match status" value="2"/>
</dbReference>
<keyword evidence="11" id="KW-0472">Membrane</keyword>
<dbReference type="GO" id="GO:0005615">
    <property type="term" value="C:extracellular space"/>
    <property type="evidence" value="ECO:0007669"/>
    <property type="project" value="TreeGrafter"/>
</dbReference>
<dbReference type="InterPro" id="IPR001930">
    <property type="entry name" value="Peptidase_M1"/>
</dbReference>
<dbReference type="Gene3D" id="2.60.40.1730">
    <property type="entry name" value="tricorn interacting facor f3 domain"/>
    <property type="match status" value="2"/>
</dbReference>
<evidence type="ECO:0000259" key="21">
    <source>
        <dbReference type="Pfam" id="PF17900"/>
    </source>
</evidence>
<keyword evidence="4" id="KW-0336">GPI-anchor</keyword>
<dbReference type="EMBL" id="ODYU01012236">
    <property type="protein sequence ID" value="SOQ58437.1"/>
    <property type="molecule type" value="Genomic_DNA"/>
</dbReference>
<dbReference type="Gene3D" id="1.10.390.10">
    <property type="entry name" value="Neutral Protease Domain 2"/>
    <property type="match status" value="2"/>
</dbReference>
<dbReference type="GO" id="GO:0008270">
    <property type="term" value="F:zinc ion binding"/>
    <property type="evidence" value="ECO:0007669"/>
    <property type="project" value="InterPro"/>
</dbReference>
<evidence type="ECO:0000256" key="13">
    <source>
        <dbReference type="ARBA" id="ARBA00023288"/>
    </source>
</evidence>
<name>A0A2H1WZJ8_SPOFR</name>
<evidence type="ECO:0000256" key="2">
    <source>
        <dbReference type="ARBA" id="ARBA00010136"/>
    </source>
</evidence>
<dbReference type="GO" id="GO:0098552">
    <property type="term" value="C:side of membrane"/>
    <property type="evidence" value="ECO:0007669"/>
    <property type="project" value="UniProtKB-KW"/>
</dbReference>
<feature type="active site" description="Proton acceptor" evidence="14">
    <location>
        <position position="1304"/>
    </location>
</feature>
<dbReference type="Pfam" id="PF17900">
    <property type="entry name" value="Peptidase_M1_N"/>
    <property type="match status" value="2"/>
</dbReference>
<evidence type="ECO:0000256" key="8">
    <source>
        <dbReference type="ARBA" id="ARBA00022801"/>
    </source>
</evidence>
<feature type="binding site" evidence="15">
    <location>
        <position position="1307"/>
    </location>
    <ligand>
        <name>Zn(2+)</name>
        <dbReference type="ChEBI" id="CHEBI:29105"/>
        <note>catalytic</note>
    </ligand>
</feature>
<comment type="cofactor">
    <cofactor evidence="15">
        <name>Zn(2+)</name>
        <dbReference type="ChEBI" id="CHEBI:29105"/>
    </cofactor>
    <text evidence="15">Binds 1 zinc ion per subunit.</text>
</comment>
<evidence type="ECO:0000256" key="12">
    <source>
        <dbReference type="ARBA" id="ARBA00023180"/>
    </source>
</evidence>
<dbReference type="InterPro" id="IPR027268">
    <property type="entry name" value="Peptidase_M4/M1_CTD_sf"/>
</dbReference>
<dbReference type="InterPro" id="IPR050344">
    <property type="entry name" value="Peptidase_M1_aminopeptidases"/>
</dbReference>
<dbReference type="FunFam" id="2.60.40.1910:FF:000008">
    <property type="entry name" value="Aminopeptidase"/>
    <property type="match status" value="2"/>
</dbReference>
<feature type="domain" description="Peptidase M1 membrane alanine aminopeptidase" evidence="19">
    <location>
        <begin position="289"/>
        <end position="497"/>
    </location>
</feature>
<evidence type="ECO:0000256" key="15">
    <source>
        <dbReference type="PIRSR" id="PIRSR634016-3"/>
    </source>
</evidence>
<comment type="similarity">
    <text evidence="2">Belongs to the peptidase M1 family.</text>
</comment>
<protein>
    <submittedName>
        <fullName evidence="22">SFRICE_009672</fullName>
    </submittedName>
</protein>
<keyword evidence="6 15" id="KW-0479">Metal-binding</keyword>
<feature type="domain" description="Aminopeptidase N-like N-terminal" evidence="21">
    <location>
        <begin position="55"/>
        <end position="251"/>
    </location>
</feature>
<evidence type="ECO:0000256" key="5">
    <source>
        <dbReference type="ARBA" id="ARBA00022670"/>
    </source>
</evidence>
<dbReference type="InterPro" id="IPR024571">
    <property type="entry name" value="ERAP1-like_C_dom"/>
</dbReference>
<dbReference type="InterPro" id="IPR045357">
    <property type="entry name" value="Aminopeptidase_N-like_N"/>
</dbReference>
<keyword evidence="7 18" id="KW-0732">Signal</keyword>
<dbReference type="SUPFAM" id="SSF55486">
    <property type="entry name" value="Metalloproteases ('zincins'), catalytic domain"/>
    <property type="match status" value="2"/>
</dbReference>
<keyword evidence="13" id="KW-0449">Lipoprotein</keyword>
<proteinExistence type="inferred from homology"/>
<evidence type="ECO:0000259" key="19">
    <source>
        <dbReference type="Pfam" id="PF01433"/>
    </source>
</evidence>
<dbReference type="PRINTS" id="PR00756">
    <property type="entry name" value="ALADIPTASE"/>
</dbReference>
<dbReference type="GO" id="GO:0043171">
    <property type="term" value="P:peptide catabolic process"/>
    <property type="evidence" value="ECO:0007669"/>
    <property type="project" value="TreeGrafter"/>
</dbReference>
<feature type="chain" id="PRO_5013944037" evidence="18">
    <location>
        <begin position="20"/>
        <end position="1928"/>
    </location>
</feature>
<dbReference type="Pfam" id="PF11838">
    <property type="entry name" value="ERAP1_C"/>
    <property type="match status" value="2"/>
</dbReference>
<keyword evidence="12" id="KW-0325">Glycoprotein</keyword>
<evidence type="ECO:0000256" key="3">
    <source>
        <dbReference type="ARBA" id="ARBA00022475"/>
    </source>
</evidence>
<dbReference type="InterPro" id="IPR042097">
    <property type="entry name" value="Aminopeptidase_N-like_N_sf"/>
</dbReference>
<dbReference type="GO" id="GO:0005737">
    <property type="term" value="C:cytoplasm"/>
    <property type="evidence" value="ECO:0007669"/>
    <property type="project" value="TreeGrafter"/>
</dbReference>
<feature type="binding site" evidence="15">
    <location>
        <position position="1303"/>
    </location>
    <ligand>
        <name>Zn(2+)</name>
        <dbReference type="ChEBI" id="CHEBI:29105"/>
        <note>catalytic</note>
    </ligand>
</feature>
<evidence type="ECO:0000256" key="9">
    <source>
        <dbReference type="ARBA" id="ARBA00022833"/>
    </source>
</evidence>
<feature type="compositionally biased region" description="Low complexity" evidence="17">
    <location>
        <begin position="1874"/>
        <end position="1908"/>
    </location>
</feature>
<dbReference type="Gene3D" id="2.60.40.1910">
    <property type="match status" value="2"/>
</dbReference>
<dbReference type="GO" id="GO:0042277">
    <property type="term" value="F:peptide binding"/>
    <property type="evidence" value="ECO:0007669"/>
    <property type="project" value="TreeGrafter"/>
</dbReference>
<dbReference type="InterPro" id="IPR034016">
    <property type="entry name" value="M1_APN-typ"/>
</dbReference>
<feature type="site" description="Transition state stabilizer" evidence="16">
    <location>
        <position position="1389"/>
    </location>
</feature>
<dbReference type="FunFam" id="1.10.390.10:FF:000019">
    <property type="entry name" value="Aminopeptidase"/>
    <property type="match status" value="1"/>
</dbReference>
<keyword evidence="5" id="KW-0645">Protease</keyword>
<keyword evidence="9 15" id="KW-0862">Zinc</keyword>
<evidence type="ECO:0000313" key="22">
    <source>
        <dbReference type="EMBL" id="SOQ58437.1"/>
    </source>
</evidence>
<dbReference type="PANTHER" id="PTHR11533">
    <property type="entry name" value="PROTEASE M1 ZINC METALLOPROTEASE"/>
    <property type="match status" value="1"/>
</dbReference>
<dbReference type="PANTHER" id="PTHR11533:SF301">
    <property type="entry name" value="AMINOPEPTIDASE"/>
    <property type="match status" value="1"/>
</dbReference>
<keyword evidence="3" id="KW-1003">Cell membrane</keyword>
<evidence type="ECO:0000256" key="17">
    <source>
        <dbReference type="SAM" id="MobiDB-lite"/>
    </source>
</evidence>
<reference evidence="22" key="1">
    <citation type="submission" date="2016-07" db="EMBL/GenBank/DDBJ databases">
        <authorList>
            <person name="Bretaudeau A."/>
        </authorList>
    </citation>
    <scope>NUCLEOTIDE SEQUENCE</scope>
    <source>
        <strain evidence="22">Rice</strain>
        <tissue evidence="22">Whole body</tissue>
    </source>
</reference>
<organism evidence="22">
    <name type="scientific">Spodoptera frugiperda</name>
    <name type="common">Fall armyworm</name>
    <dbReference type="NCBI Taxonomy" id="7108"/>
    <lineage>
        <taxon>Eukaryota</taxon>
        <taxon>Metazoa</taxon>
        <taxon>Ecdysozoa</taxon>
        <taxon>Arthropoda</taxon>
        <taxon>Hexapoda</taxon>
        <taxon>Insecta</taxon>
        <taxon>Pterygota</taxon>
        <taxon>Neoptera</taxon>
        <taxon>Endopterygota</taxon>
        <taxon>Lepidoptera</taxon>
        <taxon>Glossata</taxon>
        <taxon>Ditrysia</taxon>
        <taxon>Noctuoidea</taxon>
        <taxon>Noctuidae</taxon>
        <taxon>Amphipyrinae</taxon>
        <taxon>Spodoptera</taxon>
    </lineage>
</organism>
<evidence type="ECO:0000256" key="1">
    <source>
        <dbReference type="ARBA" id="ARBA00004609"/>
    </source>
</evidence>